<proteinExistence type="predicted"/>
<dbReference type="InterPro" id="IPR050109">
    <property type="entry name" value="HTH-type_TetR-like_transc_reg"/>
</dbReference>
<feature type="domain" description="HTH tetR-type" evidence="5">
    <location>
        <begin position="36"/>
        <end position="94"/>
    </location>
</feature>
<dbReference type="STRING" id="298654.FraEuI1c_3316"/>
<evidence type="ECO:0000256" key="4">
    <source>
        <dbReference type="PROSITE-ProRule" id="PRU00335"/>
    </source>
</evidence>
<dbReference type="eggNOG" id="COG1309">
    <property type="taxonomic scope" value="Bacteria"/>
</dbReference>
<evidence type="ECO:0000313" key="7">
    <source>
        <dbReference type="Proteomes" id="UP000002484"/>
    </source>
</evidence>
<dbReference type="InParanoid" id="E3IVG4"/>
<dbReference type="InterPro" id="IPR036271">
    <property type="entry name" value="Tet_transcr_reg_TetR-rel_C_sf"/>
</dbReference>
<evidence type="ECO:0000256" key="1">
    <source>
        <dbReference type="ARBA" id="ARBA00023015"/>
    </source>
</evidence>
<dbReference type="EMBL" id="CP002299">
    <property type="protein sequence ID" value="ADP81328.1"/>
    <property type="molecule type" value="Genomic_DNA"/>
</dbReference>
<sequence length="231" mass="25815">MPARGDSAPTSSAPQIGRWRERAVERSLTDARAKAVRRGDHYLQTAIQLLAENGDFTLQELVERAKTSFRSFYQYYESKDELLLAVFEDVMEKSANECRSEVEGLADPFDRVHHVVERLYDGVTDPIGGVLSRAMTIYHLQLAESRPADFASVLEPQKQLFVDLVRDGVDRGAFRKDIEPDQLAMILVQTIVAATHMHALGIHLTGVPLTSHGLWDFIRVGLSREAASPQA</sequence>
<dbReference type="GO" id="GO:0000976">
    <property type="term" value="F:transcription cis-regulatory region binding"/>
    <property type="evidence" value="ECO:0007669"/>
    <property type="project" value="TreeGrafter"/>
</dbReference>
<organism evidence="6 7">
    <name type="scientific">Pseudofrankia inefficax (strain DSM 45817 / CECT 9037 / DDB 130130 / EuI1c)</name>
    <name type="common">Frankia inefficax</name>
    <dbReference type="NCBI Taxonomy" id="298654"/>
    <lineage>
        <taxon>Bacteria</taxon>
        <taxon>Bacillati</taxon>
        <taxon>Actinomycetota</taxon>
        <taxon>Actinomycetes</taxon>
        <taxon>Frankiales</taxon>
        <taxon>Frankiaceae</taxon>
        <taxon>Pseudofrankia</taxon>
    </lineage>
</organism>
<dbReference type="InterPro" id="IPR001647">
    <property type="entry name" value="HTH_TetR"/>
</dbReference>
<evidence type="ECO:0000256" key="3">
    <source>
        <dbReference type="ARBA" id="ARBA00023163"/>
    </source>
</evidence>
<protein>
    <submittedName>
        <fullName evidence="6">Regulatory protein TetR</fullName>
    </submittedName>
</protein>
<dbReference type="SUPFAM" id="SSF46689">
    <property type="entry name" value="Homeodomain-like"/>
    <property type="match status" value="1"/>
</dbReference>
<dbReference type="PROSITE" id="PS50977">
    <property type="entry name" value="HTH_TETR_2"/>
    <property type="match status" value="1"/>
</dbReference>
<accession>E3IVG4</accession>
<dbReference type="PANTHER" id="PTHR30055:SF234">
    <property type="entry name" value="HTH-TYPE TRANSCRIPTIONAL REGULATOR BETI"/>
    <property type="match status" value="1"/>
</dbReference>
<dbReference type="Gene3D" id="1.10.357.10">
    <property type="entry name" value="Tetracycline Repressor, domain 2"/>
    <property type="match status" value="1"/>
</dbReference>
<dbReference type="RefSeq" id="WP_013424446.1">
    <property type="nucleotide sequence ID" value="NC_014666.1"/>
</dbReference>
<dbReference type="AlphaFoldDB" id="E3IVG4"/>
<feature type="DNA-binding region" description="H-T-H motif" evidence="4">
    <location>
        <begin position="57"/>
        <end position="76"/>
    </location>
</feature>
<dbReference type="HOGENOM" id="CLU_091667_0_0_11"/>
<dbReference type="KEGG" id="fri:FraEuI1c_3316"/>
<name>E3IVG4_PSEI1</name>
<keyword evidence="3" id="KW-0804">Transcription</keyword>
<dbReference type="OrthoDB" id="9816320at2"/>
<evidence type="ECO:0000256" key="2">
    <source>
        <dbReference type="ARBA" id="ARBA00023125"/>
    </source>
</evidence>
<evidence type="ECO:0000259" key="5">
    <source>
        <dbReference type="PROSITE" id="PS50977"/>
    </source>
</evidence>
<keyword evidence="7" id="KW-1185">Reference proteome</keyword>
<reference evidence="6 7" key="1">
    <citation type="submission" date="2010-10" db="EMBL/GenBank/DDBJ databases">
        <title>Complete sequence of Frankia sp. EuI1c.</title>
        <authorList>
            <consortium name="US DOE Joint Genome Institute"/>
            <person name="Lucas S."/>
            <person name="Copeland A."/>
            <person name="Lapidus A."/>
            <person name="Cheng J.-F."/>
            <person name="Bruce D."/>
            <person name="Goodwin L."/>
            <person name="Pitluck S."/>
            <person name="Chertkov O."/>
            <person name="Detter J.C."/>
            <person name="Han C."/>
            <person name="Tapia R."/>
            <person name="Land M."/>
            <person name="Hauser L."/>
            <person name="Jeffries C."/>
            <person name="Kyrpides N."/>
            <person name="Ivanova N."/>
            <person name="Mikhailova N."/>
            <person name="Beauchemin N."/>
            <person name="Sen A."/>
            <person name="Sur S.A."/>
            <person name="Gtari M."/>
            <person name="Wall L."/>
            <person name="Tisa L."/>
            <person name="Woyke T."/>
        </authorList>
    </citation>
    <scope>NUCLEOTIDE SEQUENCE [LARGE SCALE GENOMIC DNA]</scope>
    <source>
        <strain evidence="7">DSM 45817 / CECT 9037 / EuI1c</strain>
    </source>
</reference>
<evidence type="ECO:0000313" key="6">
    <source>
        <dbReference type="EMBL" id="ADP81328.1"/>
    </source>
</evidence>
<gene>
    <name evidence="6" type="ordered locus">FraEuI1c_3316</name>
</gene>
<dbReference type="PANTHER" id="PTHR30055">
    <property type="entry name" value="HTH-TYPE TRANSCRIPTIONAL REGULATOR RUTR"/>
    <property type="match status" value="1"/>
</dbReference>
<keyword evidence="1" id="KW-0805">Transcription regulation</keyword>
<dbReference type="SUPFAM" id="SSF48498">
    <property type="entry name" value="Tetracyclin repressor-like, C-terminal domain"/>
    <property type="match status" value="1"/>
</dbReference>
<dbReference type="Proteomes" id="UP000002484">
    <property type="component" value="Chromosome"/>
</dbReference>
<dbReference type="GO" id="GO:0003700">
    <property type="term" value="F:DNA-binding transcription factor activity"/>
    <property type="evidence" value="ECO:0007669"/>
    <property type="project" value="TreeGrafter"/>
</dbReference>
<dbReference type="InterPro" id="IPR009057">
    <property type="entry name" value="Homeodomain-like_sf"/>
</dbReference>
<dbReference type="Gene3D" id="1.10.10.60">
    <property type="entry name" value="Homeodomain-like"/>
    <property type="match status" value="1"/>
</dbReference>
<dbReference type="Pfam" id="PF00440">
    <property type="entry name" value="TetR_N"/>
    <property type="match status" value="1"/>
</dbReference>
<keyword evidence="2 4" id="KW-0238">DNA-binding</keyword>